<dbReference type="InterPro" id="IPR001650">
    <property type="entry name" value="Helicase_C-like"/>
</dbReference>
<dbReference type="OrthoDB" id="413460at2759"/>
<evidence type="ECO:0000313" key="5">
    <source>
        <dbReference type="EMBL" id="OSX78567.1"/>
    </source>
</evidence>
<dbReference type="CDD" id="cd18004">
    <property type="entry name" value="DEXHc_RAD54"/>
    <property type="match status" value="1"/>
</dbReference>
<dbReference type="Gene3D" id="3.40.50.10810">
    <property type="entry name" value="Tandem AAA-ATPase domain"/>
    <property type="match status" value="1"/>
</dbReference>
<dbReference type="GO" id="GO:0016787">
    <property type="term" value="F:hydrolase activity"/>
    <property type="evidence" value="ECO:0007669"/>
    <property type="project" value="UniProtKB-KW"/>
</dbReference>
<dbReference type="PANTHER" id="PTHR45629:SF7">
    <property type="entry name" value="DNA EXCISION REPAIR PROTEIN ERCC-6-RELATED"/>
    <property type="match status" value="1"/>
</dbReference>
<dbReference type="EMBL" id="KV918810">
    <property type="protein sequence ID" value="OSX78567.1"/>
    <property type="molecule type" value="Genomic_DNA"/>
</dbReference>
<dbReference type="SMART" id="SM00490">
    <property type="entry name" value="HELICc"/>
    <property type="match status" value="1"/>
</dbReference>
<evidence type="ECO:0000256" key="2">
    <source>
        <dbReference type="SAM" id="MobiDB-lite"/>
    </source>
</evidence>
<dbReference type="InterPro" id="IPR038718">
    <property type="entry name" value="SNF2-like_sf"/>
</dbReference>
<dbReference type="PANTHER" id="PTHR45629">
    <property type="entry name" value="SNF2/RAD54 FAMILY MEMBER"/>
    <property type="match status" value="1"/>
</dbReference>
<dbReference type="GO" id="GO:0007131">
    <property type="term" value="P:reciprocal meiotic recombination"/>
    <property type="evidence" value="ECO:0007669"/>
    <property type="project" value="TreeGrafter"/>
</dbReference>
<keyword evidence="1" id="KW-0378">Hydrolase</keyword>
<dbReference type="PROSITE" id="PS51192">
    <property type="entry name" value="HELICASE_ATP_BIND_1"/>
    <property type="match status" value="1"/>
</dbReference>
<dbReference type="GO" id="GO:0005524">
    <property type="term" value="F:ATP binding"/>
    <property type="evidence" value="ECO:0007669"/>
    <property type="project" value="InterPro"/>
</dbReference>
<dbReference type="SUPFAM" id="SSF52540">
    <property type="entry name" value="P-loop containing nucleoside triphosphate hydrolases"/>
    <property type="match status" value="2"/>
</dbReference>
<evidence type="ECO:0000259" key="3">
    <source>
        <dbReference type="PROSITE" id="PS51192"/>
    </source>
</evidence>
<dbReference type="InterPro" id="IPR000330">
    <property type="entry name" value="SNF2_N"/>
</dbReference>
<proteinExistence type="predicted"/>
<dbReference type="GO" id="GO:0005634">
    <property type="term" value="C:nucleus"/>
    <property type="evidence" value="ECO:0007669"/>
    <property type="project" value="TreeGrafter"/>
</dbReference>
<feature type="compositionally biased region" description="Acidic residues" evidence="2">
    <location>
        <begin position="1073"/>
        <end position="1087"/>
    </location>
</feature>
<dbReference type="InterPro" id="IPR050496">
    <property type="entry name" value="SNF2_RAD54_helicase_repair"/>
</dbReference>
<dbReference type="CDD" id="cd18793">
    <property type="entry name" value="SF2_C_SNF"/>
    <property type="match status" value="1"/>
</dbReference>
<dbReference type="Pfam" id="PF00176">
    <property type="entry name" value="SNF2-rel_dom"/>
    <property type="match status" value="1"/>
</dbReference>
<gene>
    <name evidence="5" type="ORF">BU14_0106s0032</name>
</gene>
<feature type="region of interest" description="Disordered" evidence="2">
    <location>
        <begin position="595"/>
        <end position="616"/>
    </location>
</feature>
<dbReference type="GO" id="GO:0000724">
    <property type="term" value="P:double-strand break repair via homologous recombination"/>
    <property type="evidence" value="ECO:0007669"/>
    <property type="project" value="TreeGrafter"/>
</dbReference>
<keyword evidence="6" id="KW-1185">Reference proteome</keyword>
<dbReference type="Gene3D" id="1.20.120.850">
    <property type="entry name" value="SWI2/SNF2 ATPases, N-terminal domain"/>
    <property type="match status" value="1"/>
</dbReference>
<dbReference type="InterPro" id="IPR014001">
    <property type="entry name" value="Helicase_ATP-bd"/>
</dbReference>
<name>A0A1X6PCH4_PORUM</name>
<feature type="region of interest" description="Disordered" evidence="2">
    <location>
        <begin position="78"/>
        <end position="97"/>
    </location>
</feature>
<evidence type="ECO:0000313" key="6">
    <source>
        <dbReference type="Proteomes" id="UP000218209"/>
    </source>
</evidence>
<feature type="compositionally biased region" description="Low complexity" evidence="2">
    <location>
        <begin position="1056"/>
        <end position="1070"/>
    </location>
</feature>
<organism evidence="5 6">
    <name type="scientific">Porphyra umbilicalis</name>
    <name type="common">Purple laver</name>
    <name type="synonym">Red alga</name>
    <dbReference type="NCBI Taxonomy" id="2786"/>
    <lineage>
        <taxon>Eukaryota</taxon>
        <taxon>Rhodophyta</taxon>
        <taxon>Bangiophyceae</taxon>
        <taxon>Bangiales</taxon>
        <taxon>Bangiaceae</taxon>
        <taxon>Porphyra</taxon>
    </lineage>
</organism>
<protein>
    <recommendedName>
        <fullName evidence="7">DNA repair and recombination protein RAD54B</fullName>
    </recommendedName>
</protein>
<dbReference type="AlphaFoldDB" id="A0A1X6PCH4"/>
<dbReference type="InterPro" id="IPR018838">
    <property type="entry name" value="ZGRF1-like_N"/>
</dbReference>
<dbReference type="Pfam" id="PF00271">
    <property type="entry name" value="Helicase_C"/>
    <property type="match status" value="1"/>
</dbReference>
<dbReference type="GO" id="GO:0015616">
    <property type="term" value="F:DNA translocase activity"/>
    <property type="evidence" value="ECO:0007669"/>
    <property type="project" value="TreeGrafter"/>
</dbReference>
<feature type="compositionally biased region" description="Gly residues" evidence="2">
    <location>
        <begin position="799"/>
        <end position="814"/>
    </location>
</feature>
<feature type="compositionally biased region" description="Low complexity" evidence="2">
    <location>
        <begin position="991"/>
        <end position="1004"/>
    </location>
</feature>
<feature type="region of interest" description="Disordered" evidence="2">
    <location>
        <begin position="792"/>
        <end position="817"/>
    </location>
</feature>
<feature type="compositionally biased region" description="Basic and acidic residues" evidence="2">
    <location>
        <begin position="968"/>
        <end position="978"/>
    </location>
</feature>
<dbReference type="Pfam" id="PF10382">
    <property type="entry name" value="ZGRF1-like_N"/>
    <property type="match status" value="1"/>
</dbReference>
<feature type="compositionally biased region" description="Low complexity" evidence="2">
    <location>
        <begin position="22"/>
        <end position="50"/>
    </location>
</feature>
<feature type="domain" description="Helicase C-terminal" evidence="4">
    <location>
        <begin position="635"/>
        <end position="797"/>
    </location>
</feature>
<dbReference type="Proteomes" id="UP000218209">
    <property type="component" value="Unassembled WGS sequence"/>
</dbReference>
<feature type="region of interest" description="Disordered" evidence="2">
    <location>
        <begin position="965"/>
        <end position="1087"/>
    </location>
</feature>
<evidence type="ECO:0008006" key="7">
    <source>
        <dbReference type="Google" id="ProtNLM"/>
    </source>
</evidence>
<evidence type="ECO:0000256" key="1">
    <source>
        <dbReference type="ARBA" id="ARBA00022801"/>
    </source>
</evidence>
<dbReference type="InterPro" id="IPR049730">
    <property type="entry name" value="SNF2/RAD54-like_C"/>
</dbReference>
<feature type="region of interest" description="Disordered" evidence="2">
    <location>
        <begin position="1"/>
        <end position="73"/>
    </location>
</feature>
<sequence length="1087" mass="114124">MRRSQAPSMRQGGLVRRVAPLTRPAGAPVGGAVARPPAVATAARPAGVTAHPAGATSLGLPSRRPLGLSRGGFSASLGGRAGARAGPARGTSGRPSVAAAAGDNFSLGGGDGSDEAVVYFKVLYTKRSKKKHKSYLDGFLVLKSDRYVTLFGDAGASVAKSSHGRLGGLKPGNTLEVGSWEVEIDTPIPADDFVSGRVFLAAAAPVAPASAVVARVQPQAFKRFKSPVIPVMRKTAAQVAATPMYDPALPNTFVVSPGEHTDPADPTSPYSLAPVVMDPYLGKCLRPHQREGIRFLYKCVSGGAGVPGSGRGAILADSMGLGKSLQALSLLWTVLKQRGPLVRKAIIVCPASLVSNWVKEVNKWLGTERLKPVAVQSGSGGGSGANQELAAFVHGNRPLLIVSYDMLRVHVESINAGRGCGLLVCDEGHRLKASGGNKTIAALSALKCDRRVILTGTPVQNDLEEFFAMCSFVNPACLGTLSSFRSVFAAPILASRDASAGRKERALGRARALELSRVTRLFVLRRTAATLEQFLPPKCESTLFCRMAPSQAELYATECSRGVRNLSRQRGFGAALSTIMTLRKVCAHPMLVASGSNDEEDGGAEGDERPAADTNWKSVSVSDAESGKFSVALAILDAVHDASDGRERTVLVSNFTRNLDLFESLFMERDIPFLRLDGSTPAVSRGSIVERFNRRHTVSKSNPAENTGEDLAVLLLSAKAGGVGLNLIGANHLILFDPDWNPATDHQSMGRVWRDGQKLRVNIYRLITTGAIEEKILQRQLFKGELQSVMDAGADGDAPGTGKGGGSSSGGGGDGGRHNFSVEELRELFRYNGDDTACDTLAVLESGRGGAAAVLTTEFLAYRESGEVPPNDLLKSVKDRTGNTLSYMFHTQSGRDSARLTAAATATVMAANDDDADAADLLVASRVTNVEGSPATAALKNRSRLVDDDDDDDAVEDEAEAMVVSAAPRKEAARPRREPCRKRPRGVADTSSEGSSGGVAVVAVTPSANGGGDGADNIDDDSRVDVGSDAAAATPRRFSTRSGGRRQAAPVPDYCGGSSDGNTDGSDGQGFDWEAELAQDEVDESPI</sequence>
<dbReference type="PROSITE" id="PS51194">
    <property type="entry name" value="HELICASE_CTER"/>
    <property type="match status" value="1"/>
</dbReference>
<dbReference type="InterPro" id="IPR027417">
    <property type="entry name" value="P-loop_NTPase"/>
</dbReference>
<feature type="compositionally biased region" description="Low complexity" evidence="2">
    <location>
        <begin position="78"/>
        <end position="94"/>
    </location>
</feature>
<dbReference type="SMART" id="SM00487">
    <property type="entry name" value="DEXDc"/>
    <property type="match status" value="1"/>
</dbReference>
<dbReference type="Gene3D" id="3.40.50.300">
    <property type="entry name" value="P-loop containing nucleotide triphosphate hydrolases"/>
    <property type="match status" value="1"/>
</dbReference>
<accession>A0A1X6PCH4</accession>
<reference evidence="5 6" key="1">
    <citation type="submission" date="2017-03" db="EMBL/GenBank/DDBJ databases">
        <title>WGS assembly of Porphyra umbilicalis.</title>
        <authorList>
            <person name="Brawley S.H."/>
            <person name="Blouin N.A."/>
            <person name="Ficko-Blean E."/>
            <person name="Wheeler G.L."/>
            <person name="Lohr M."/>
            <person name="Goodson H.V."/>
            <person name="Jenkins J.W."/>
            <person name="Blaby-Haas C.E."/>
            <person name="Helliwell K.E."/>
            <person name="Chan C."/>
            <person name="Marriage T."/>
            <person name="Bhattacharya D."/>
            <person name="Klein A.S."/>
            <person name="Badis Y."/>
            <person name="Brodie J."/>
            <person name="Cao Y."/>
            <person name="Collen J."/>
            <person name="Dittami S.M."/>
            <person name="Gachon C.M."/>
            <person name="Green B.R."/>
            <person name="Karpowicz S."/>
            <person name="Kim J.W."/>
            <person name="Kudahl U."/>
            <person name="Lin S."/>
            <person name="Michel G."/>
            <person name="Mittag M."/>
            <person name="Olson B.J."/>
            <person name="Pangilinan J."/>
            <person name="Peng Y."/>
            <person name="Qiu H."/>
            <person name="Shu S."/>
            <person name="Singer J.T."/>
            <person name="Smith A.G."/>
            <person name="Sprecher B.N."/>
            <person name="Wagner V."/>
            <person name="Wang W."/>
            <person name="Wang Z.-Y."/>
            <person name="Yan J."/>
            <person name="Yarish C."/>
            <person name="Zoeuner-Riek S."/>
            <person name="Zhuang Y."/>
            <person name="Zou Y."/>
            <person name="Lindquist E.A."/>
            <person name="Grimwood J."/>
            <person name="Barry K."/>
            <person name="Rokhsar D.S."/>
            <person name="Schmutz J."/>
            <person name="Stiller J.W."/>
            <person name="Grossman A.R."/>
            <person name="Prochnik S.E."/>
        </authorList>
    </citation>
    <scope>NUCLEOTIDE SEQUENCE [LARGE SCALE GENOMIC DNA]</scope>
    <source>
        <strain evidence="5">4086291</strain>
    </source>
</reference>
<feature type="domain" description="Helicase ATP-binding" evidence="3">
    <location>
        <begin position="304"/>
        <end position="476"/>
    </location>
</feature>
<evidence type="ECO:0000259" key="4">
    <source>
        <dbReference type="PROSITE" id="PS51194"/>
    </source>
</evidence>